<dbReference type="InterPro" id="IPR043472">
    <property type="entry name" value="Macro_dom-like"/>
</dbReference>
<protein>
    <submittedName>
        <fullName evidence="2">7695_t:CDS:1</fullName>
    </submittedName>
</protein>
<keyword evidence="3" id="KW-1185">Reference proteome</keyword>
<feature type="non-terminal residue" evidence="2">
    <location>
        <position position="185"/>
    </location>
</feature>
<evidence type="ECO:0000313" key="3">
    <source>
        <dbReference type="Proteomes" id="UP000789342"/>
    </source>
</evidence>
<comment type="caution">
    <text evidence="2">The sequence shown here is derived from an EMBL/GenBank/DDBJ whole genome shotgun (WGS) entry which is preliminary data.</text>
</comment>
<dbReference type="Pfam" id="PF14519">
    <property type="entry name" value="Macro_2"/>
    <property type="match status" value="1"/>
</dbReference>
<name>A0A9N9P5T6_9GLOM</name>
<feature type="domain" description="Macro" evidence="1">
    <location>
        <begin position="1"/>
        <end position="185"/>
    </location>
</feature>
<dbReference type="SMART" id="SM00506">
    <property type="entry name" value="A1pp"/>
    <property type="match status" value="1"/>
</dbReference>
<sequence length="185" mass="20643">ELLKTHQAECMVSPANSFGLMDGGIDYYISEYYGGVDELIPIVQKEIDLNWCGEQNVGTCLLVDVKDLIEKTGDSTDQSRKNRPRYIAHCPTMRTPKALDVNDDIVYRCTWSMLCAVKKHNAKVLAGDIRHRRINAVICAGFGTGVGGYPEKLCAKQMMLAVRNFVEAPANTNPRPKAEFEETWG</sequence>
<dbReference type="EMBL" id="CAJVPV010060417">
    <property type="protein sequence ID" value="CAG8789974.1"/>
    <property type="molecule type" value="Genomic_DNA"/>
</dbReference>
<gene>
    <name evidence="2" type="ORF">AMORRO_LOCUS18056</name>
</gene>
<feature type="non-terminal residue" evidence="2">
    <location>
        <position position="1"/>
    </location>
</feature>
<dbReference type="Proteomes" id="UP000789342">
    <property type="component" value="Unassembled WGS sequence"/>
</dbReference>
<dbReference type="InterPro" id="IPR028071">
    <property type="entry name" value="Macro-like_dom"/>
</dbReference>
<dbReference type="AlphaFoldDB" id="A0A9N9P5T6"/>
<dbReference type="SUPFAM" id="SSF52949">
    <property type="entry name" value="Macro domain-like"/>
    <property type="match status" value="1"/>
</dbReference>
<organism evidence="2 3">
    <name type="scientific">Acaulospora morrowiae</name>
    <dbReference type="NCBI Taxonomy" id="94023"/>
    <lineage>
        <taxon>Eukaryota</taxon>
        <taxon>Fungi</taxon>
        <taxon>Fungi incertae sedis</taxon>
        <taxon>Mucoromycota</taxon>
        <taxon>Glomeromycotina</taxon>
        <taxon>Glomeromycetes</taxon>
        <taxon>Diversisporales</taxon>
        <taxon>Acaulosporaceae</taxon>
        <taxon>Acaulospora</taxon>
    </lineage>
</organism>
<evidence type="ECO:0000259" key="1">
    <source>
        <dbReference type="PROSITE" id="PS51154"/>
    </source>
</evidence>
<reference evidence="2" key="1">
    <citation type="submission" date="2021-06" db="EMBL/GenBank/DDBJ databases">
        <authorList>
            <person name="Kallberg Y."/>
            <person name="Tangrot J."/>
            <person name="Rosling A."/>
        </authorList>
    </citation>
    <scope>NUCLEOTIDE SEQUENCE</scope>
    <source>
        <strain evidence="2">CL551</strain>
    </source>
</reference>
<dbReference type="OrthoDB" id="6082470at2759"/>
<evidence type="ECO:0000313" key="2">
    <source>
        <dbReference type="EMBL" id="CAG8789974.1"/>
    </source>
</evidence>
<proteinExistence type="predicted"/>
<dbReference type="PROSITE" id="PS51154">
    <property type="entry name" value="MACRO"/>
    <property type="match status" value="1"/>
</dbReference>
<dbReference type="InterPro" id="IPR002589">
    <property type="entry name" value="Macro_dom"/>
</dbReference>
<dbReference type="Gene3D" id="3.40.220.10">
    <property type="entry name" value="Leucine Aminopeptidase, subunit E, domain 1"/>
    <property type="match status" value="1"/>
</dbReference>
<accession>A0A9N9P5T6</accession>